<sequence>MLLYRVFKNGTKEFFSDLGKYMSLLKKQNLDGLNNIKREEIQLIYTMPKDLLKISPVLLISMLPFTNYFIFPLAYYFPRQLLTYHFWTLEQRANFMLLDHTKRFKHSRPLFYCMETKVNCINDIYLKRKWNGIIACLGSGGHPTTESVISCGTLFENSPYSLEELGDKHMKELLGIHGLTIWRPFRRQRLIERGMLIKRMDDAIVKEGGITNMSEESLSWVLSFRGLNPTNMSVQSMKDWLQQWIMLSASVDNSKLSLLLHGPILLAYNHINNLKVLYK</sequence>
<reference evidence="10" key="2">
    <citation type="journal article" date="2023" name="Commun. Biol.">
        <title>Intrasexual cuticular hydrocarbon dimorphism in a wasp sheds light on hydrocarbon biosynthesis genes in Hymenoptera.</title>
        <authorList>
            <person name="Moris V.C."/>
            <person name="Podsiadlowski L."/>
            <person name="Martin S."/>
            <person name="Oeyen J.P."/>
            <person name="Donath A."/>
            <person name="Petersen M."/>
            <person name="Wilbrandt J."/>
            <person name="Misof B."/>
            <person name="Liedtke D."/>
            <person name="Thamm M."/>
            <person name="Scheiner R."/>
            <person name="Schmitt T."/>
            <person name="Niehuis O."/>
        </authorList>
    </citation>
    <scope>NUCLEOTIDE SEQUENCE</scope>
    <source>
        <strain evidence="10">GBR_01_08_01A</strain>
    </source>
</reference>
<protein>
    <recommendedName>
        <fullName evidence="9">Letm1 RBD domain-containing protein</fullName>
    </recommendedName>
</protein>
<organism evidence="10 11">
    <name type="scientific">Odynerus spinipes</name>
    <dbReference type="NCBI Taxonomy" id="1348599"/>
    <lineage>
        <taxon>Eukaryota</taxon>
        <taxon>Metazoa</taxon>
        <taxon>Ecdysozoa</taxon>
        <taxon>Arthropoda</taxon>
        <taxon>Hexapoda</taxon>
        <taxon>Insecta</taxon>
        <taxon>Pterygota</taxon>
        <taxon>Neoptera</taxon>
        <taxon>Endopterygota</taxon>
        <taxon>Hymenoptera</taxon>
        <taxon>Apocrita</taxon>
        <taxon>Aculeata</taxon>
        <taxon>Vespoidea</taxon>
        <taxon>Vespidae</taxon>
        <taxon>Eumeninae</taxon>
        <taxon>Odynerus</taxon>
    </lineage>
</organism>
<keyword evidence="6 8" id="KW-0472">Membrane</keyword>
<gene>
    <name evidence="10" type="ORF">KPH14_006464</name>
</gene>
<evidence type="ECO:0000256" key="4">
    <source>
        <dbReference type="ARBA" id="ARBA00022989"/>
    </source>
</evidence>
<dbReference type="GO" id="GO:0005743">
    <property type="term" value="C:mitochondrial inner membrane"/>
    <property type="evidence" value="ECO:0007669"/>
    <property type="project" value="UniProtKB-SubCell"/>
</dbReference>
<evidence type="ECO:0000256" key="1">
    <source>
        <dbReference type="ARBA" id="ARBA00004434"/>
    </source>
</evidence>
<proteinExistence type="predicted"/>
<evidence type="ECO:0000259" key="9">
    <source>
        <dbReference type="PROSITE" id="PS51758"/>
    </source>
</evidence>
<evidence type="ECO:0000256" key="6">
    <source>
        <dbReference type="ARBA" id="ARBA00023136"/>
    </source>
</evidence>
<accession>A0AAD9RQI5</accession>
<evidence type="ECO:0000256" key="2">
    <source>
        <dbReference type="ARBA" id="ARBA00022692"/>
    </source>
</evidence>
<dbReference type="InterPro" id="IPR044202">
    <property type="entry name" value="LETM1/MDM38-like"/>
</dbReference>
<dbReference type="InterPro" id="IPR033122">
    <property type="entry name" value="LETM1-like_RBD"/>
</dbReference>
<dbReference type="Proteomes" id="UP001258017">
    <property type="component" value="Unassembled WGS sequence"/>
</dbReference>
<dbReference type="Pfam" id="PF07766">
    <property type="entry name" value="LETM1_RBD"/>
    <property type="match status" value="1"/>
</dbReference>
<comment type="caution">
    <text evidence="10">The sequence shown here is derived from an EMBL/GenBank/DDBJ whole genome shotgun (WGS) entry which is preliminary data.</text>
</comment>
<name>A0AAD9RQI5_9HYME</name>
<reference evidence="10" key="1">
    <citation type="submission" date="2021-08" db="EMBL/GenBank/DDBJ databases">
        <authorList>
            <person name="Misof B."/>
            <person name="Oliver O."/>
            <person name="Podsiadlowski L."/>
            <person name="Donath A."/>
            <person name="Peters R."/>
            <person name="Mayer C."/>
            <person name="Rust J."/>
            <person name="Gunkel S."/>
            <person name="Lesny P."/>
            <person name="Martin S."/>
            <person name="Oeyen J.P."/>
            <person name="Petersen M."/>
            <person name="Panagiotis P."/>
            <person name="Wilbrandt J."/>
            <person name="Tanja T."/>
        </authorList>
    </citation>
    <scope>NUCLEOTIDE SEQUENCE</scope>
    <source>
        <strain evidence="10">GBR_01_08_01A</strain>
        <tissue evidence="10">Thorax + abdomen</tissue>
    </source>
</reference>
<evidence type="ECO:0000256" key="8">
    <source>
        <dbReference type="SAM" id="Phobius"/>
    </source>
</evidence>
<dbReference type="GO" id="GO:0030003">
    <property type="term" value="P:intracellular monoatomic cation homeostasis"/>
    <property type="evidence" value="ECO:0007669"/>
    <property type="project" value="TreeGrafter"/>
</dbReference>
<keyword evidence="11" id="KW-1185">Reference proteome</keyword>
<evidence type="ECO:0000256" key="5">
    <source>
        <dbReference type="ARBA" id="ARBA00023128"/>
    </source>
</evidence>
<evidence type="ECO:0000256" key="7">
    <source>
        <dbReference type="PROSITE-ProRule" id="PRU01094"/>
    </source>
</evidence>
<evidence type="ECO:0000313" key="10">
    <source>
        <dbReference type="EMBL" id="KAK2584006.1"/>
    </source>
</evidence>
<dbReference type="PANTHER" id="PTHR14009:SF13">
    <property type="entry name" value="LETM1 DOMAIN-CONTAINING PROTEIN 1"/>
    <property type="match status" value="1"/>
</dbReference>
<dbReference type="PROSITE" id="PS51758">
    <property type="entry name" value="LETM1_RBD"/>
    <property type="match status" value="1"/>
</dbReference>
<dbReference type="AlphaFoldDB" id="A0AAD9RQI5"/>
<keyword evidence="3" id="KW-0999">Mitochondrion inner membrane</keyword>
<feature type="transmembrane region" description="Helical" evidence="8">
    <location>
        <begin position="57"/>
        <end position="77"/>
    </location>
</feature>
<dbReference type="EMBL" id="JAIFRP010000026">
    <property type="protein sequence ID" value="KAK2584006.1"/>
    <property type="molecule type" value="Genomic_DNA"/>
</dbReference>
<keyword evidence="2 8" id="KW-0812">Transmembrane</keyword>
<keyword evidence="4 8" id="KW-1133">Transmembrane helix</keyword>
<dbReference type="GO" id="GO:0043022">
    <property type="term" value="F:ribosome binding"/>
    <property type="evidence" value="ECO:0007669"/>
    <property type="project" value="InterPro"/>
</dbReference>
<comment type="subcellular location">
    <subcellularLocation>
        <location evidence="1">Mitochondrion inner membrane</location>
        <topology evidence="1">Single-pass membrane protein</topology>
    </subcellularLocation>
</comment>
<keyword evidence="5 7" id="KW-0496">Mitochondrion</keyword>
<evidence type="ECO:0000256" key="3">
    <source>
        <dbReference type="ARBA" id="ARBA00022792"/>
    </source>
</evidence>
<evidence type="ECO:0000313" key="11">
    <source>
        <dbReference type="Proteomes" id="UP001258017"/>
    </source>
</evidence>
<dbReference type="PANTHER" id="PTHR14009">
    <property type="entry name" value="LEUCINE ZIPPER-EF-HAND CONTAINING TRANSMEMBRANE PROTEIN"/>
    <property type="match status" value="1"/>
</dbReference>
<feature type="domain" description="Letm1 RBD" evidence="9">
    <location>
        <begin position="103"/>
        <end position="279"/>
    </location>
</feature>